<dbReference type="EMBL" id="UOGK01000584">
    <property type="protein sequence ID" value="VAX41727.1"/>
    <property type="molecule type" value="Genomic_DNA"/>
</dbReference>
<keyword evidence="2" id="KW-0663">Pyridoxal phosphate</keyword>
<dbReference type="GO" id="GO:0019346">
    <property type="term" value="P:transsulfuration"/>
    <property type="evidence" value="ECO:0007669"/>
    <property type="project" value="InterPro"/>
</dbReference>
<evidence type="ECO:0000313" key="3">
    <source>
        <dbReference type="EMBL" id="VAX41727.1"/>
    </source>
</evidence>
<evidence type="ECO:0000256" key="1">
    <source>
        <dbReference type="ARBA" id="ARBA00001933"/>
    </source>
</evidence>
<comment type="cofactor">
    <cofactor evidence="1">
        <name>pyridoxal 5'-phosphate</name>
        <dbReference type="ChEBI" id="CHEBI:597326"/>
    </cofactor>
</comment>
<sequence>AELGIADNLVRLSVGIEDPEDLLADLEQSLA</sequence>
<dbReference type="InterPro" id="IPR000277">
    <property type="entry name" value="Cys/Met-Metab_PyrdxlP-dep_enz"/>
</dbReference>
<dbReference type="GO" id="GO:0030170">
    <property type="term" value="F:pyridoxal phosphate binding"/>
    <property type="evidence" value="ECO:0007669"/>
    <property type="project" value="InterPro"/>
</dbReference>
<accession>A0A3B1E8N9</accession>
<gene>
    <name evidence="3" type="ORF">MNBD_PLANCTO03-1162</name>
</gene>
<dbReference type="Gene3D" id="3.90.1150.10">
    <property type="entry name" value="Aspartate Aminotransferase, domain 1"/>
    <property type="match status" value="1"/>
</dbReference>
<name>A0A3B1E8N9_9ZZZZ</name>
<dbReference type="InterPro" id="IPR015424">
    <property type="entry name" value="PyrdxlP-dep_Trfase"/>
</dbReference>
<feature type="non-terminal residue" evidence="3">
    <location>
        <position position="1"/>
    </location>
</feature>
<dbReference type="Pfam" id="PF01053">
    <property type="entry name" value="Cys_Met_Meta_PP"/>
    <property type="match status" value="1"/>
</dbReference>
<evidence type="ECO:0000256" key="2">
    <source>
        <dbReference type="ARBA" id="ARBA00022898"/>
    </source>
</evidence>
<evidence type="ECO:0008006" key="4">
    <source>
        <dbReference type="Google" id="ProtNLM"/>
    </source>
</evidence>
<protein>
    <recommendedName>
        <fullName evidence="4">Cystathionine gamma-synthase</fullName>
    </recommendedName>
</protein>
<dbReference type="AlphaFoldDB" id="A0A3B1E8N9"/>
<proteinExistence type="predicted"/>
<dbReference type="InterPro" id="IPR015422">
    <property type="entry name" value="PyrdxlP-dep_Trfase_small"/>
</dbReference>
<dbReference type="SUPFAM" id="SSF53383">
    <property type="entry name" value="PLP-dependent transferases"/>
    <property type="match status" value="1"/>
</dbReference>
<organism evidence="3">
    <name type="scientific">hydrothermal vent metagenome</name>
    <dbReference type="NCBI Taxonomy" id="652676"/>
    <lineage>
        <taxon>unclassified sequences</taxon>
        <taxon>metagenomes</taxon>
        <taxon>ecological metagenomes</taxon>
    </lineage>
</organism>
<reference evidence="3" key="1">
    <citation type="submission" date="2018-06" db="EMBL/GenBank/DDBJ databases">
        <authorList>
            <person name="Zhirakovskaya E."/>
        </authorList>
    </citation>
    <scope>NUCLEOTIDE SEQUENCE</scope>
</reference>